<feature type="region of interest" description="Disordered" evidence="1">
    <location>
        <begin position="1403"/>
        <end position="1454"/>
    </location>
</feature>
<organism evidence="4 5">
    <name type="scientific">Streptomyces albipurpureus</name>
    <dbReference type="NCBI Taxonomy" id="2897419"/>
    <lineage>
        <taxon>Bacteria</taxon>
        <taxon>Bacillati</taxon>
        <taxon>Actinomycetota</taxon>
        <taxon>Actinomycetes</taxon>
        <taxon>Kitasatosporales</taxon>
        <taxon>Streptomycetaceae</taxon>
        <taxon>Streptomyces</taxon>
    </lineage>
</organism>
<comment type="caution">
    <text evidence="4">The sequence shown here is derived from an EMBL/GenBank/DDBJ whole genome shotgun (WGS) entry which is preliminary data.</text>
</comment>
<dbReference type="InterPro" id="IPR036366">
    <property type="entry name" value="PGBDSf"/>
</dbReference>
<feature type="compositionally biased region" description="Basic and acidic residues" evidence="1">
    <location>
        <begin position="1423"/>
        <end position="1444"/>
    </location>
</feature>
<dbReference type="InterPro" id="IPR038607">
    <property type="entry name" value="PhoD-like_sf"/>
</dbReference>
<evidence type="ECO:0000256" key="1">
    <source>
        <dbReference type="SAM" id="MobiDB-lite"/>
    </source>
</evidence>
<dbReference type="PANTHER" id="PTHR37031:SF2">
    <property type="entry name" value="PHOD-LIKE PHOSPHATASE METALLOPHOSPHATASE DOMAIN-CONTAINING PROTEIN"/>
    <property type="match status" value="1"/>
</dbReference>
<dbReference type="InterPro" id="IPR056702">
    <property type="entry name" value="DUF7800"/>
</dbReference>
<name>A0ABT0UXG4_9ACTN</name>
<evidence type="ECO:0000259" key="2">
    <source>
        <dbReference type="Pfam" id="PF01471"/>
    </source>
</evidence>
<dbReference type="Proteomes" id="UP001431429">
    <property type="component" value="Unassembled WGS sequence"/>
</dbReference>
<dbReference type="InterPro" id="IPR002477">
    <property type="entry name" value="Peptidoglycan-bd-like"/>
</dbReference>
<sequence length="1454" mass="156550">MATASPLVVAGPVLRRVDDQGVTVFVVTREPRQVVVEVIPGSGPADAAPLLAGTAATVALGGHAHAVAVTATVTAQGAPLEPGTTYRYRVGFTAAGSARQDLMAAGVAAATPELARELFCYPAPAPQLPSFVTAPATADGLRVLHGGARRPHASGPDMLAHADTVIERSLASADSRRRPHLLLLHGDQITAADVADTTLSMVRSAVATLGIRDDVLPGTAAQQPGALGPGTRAALCESIRLPTPAPNHLLSFAEYAAMQLMMWTDTLWPAEPPAVETVHPDPGWASFPAPLRARILAGKPYQPTAAQRPLADRLAAWRDQTAALRSFRSGLPAVRRVLANVPVLTGLGEHDISPGWNGGTAQSTALLTDTTGRRVVQNALAAHAVLRAWGNTPEQFTGASSPGRLLLDALSGWLRSTARGEDAQSAAIAARAGVPDTTLTRPSGALDYHYLMTGRGWQLLVLDVATRRSLAVVGEDRRPVGDGALDTMLDLLPEARPDTLTLVASAVPLHRVRHSDDRTVATDQTGSWAADSAGYHYALNRLATRRVPAGADRVRRRQLLVLAGGSGHAFADTIRLSAERAYRTPGSPASQPVPGEATIGHLVAGALLGAGPADLALHSAGYTNAEGTSGRRRWVGWDDPAPAVTAGVQLREEGLTPIPWQVTGHPQVGEMDALRRLARRPEWYVDVTPTVSAPGDSESAPRPGTPLPVETVVEDEGIVDEDGNPAVVSRVTAQTFVDSILNHRRYRAAWSPGSQLVGRESLSEVSLTFIPERQVAVQAVHFAIQHLADTTIAPYSAFPVVLDRRQSLYVPGLYASLALRRGDRDPHNGANGVYAGANCTAGTHVRDLQNDLAELGFAIVRGDLAGVFGHHTEWGVREFQTYAQYRTVAHEPEVSNPPARYVARLSAATVADDQWYAGPVSGVVNDQTRWAIALWKRERWRCPVVVEAFVGGTNAAHSHNPAPGMGNIWRHTEPGEISRSIYVTDFTGRHPVPPAHRVPQPGGLPAGAFRIRLAYWMDYHQEYKGVDLNGPGTADNVPYKVDVQFDGGGGTSANSSWHPDSEVLPENLLPASQGTHPTLADLVRAATDDPNDGRLSTFKVIRAVSDVESIGYYDVLNSYDSAFLSGGLFHWTMGPTAVPGENYPVVANAPTPTPAPVDSWGVRRGEMWAFLALLKFRHPATYQKHFGATGINPAQTWGADAIWDETGRVYVSSAQQDTETGSVAVPRTVLEYNRFRGWHWYYRLCMAFRAEDAFRREMWGATRQRVADVLSVSWPQTAQVANADLEDITEPDGTTRRPTIGEVFTSERAIGLIVRWHVNRPAFIVRSTEEGDTDVPRAGKKLQSALQWARAHCGTNADLAQPPAEWSHAEEQWLIAGMMDSVPNNDFGVTVASVNDWPAENSPNHWTLPINQLPLADPPTAPDPRRENSERQLRTDRDSFRFDATDLPWTGTPH</sequence>
<feature type="domain" description="Peptidoglycan binding-like" evidence="2">
    <location>
        <begin position="843"/>
        <end position="882"/>
    </location>
</feature>
<accession>A0ABT0UXG4</accession>
<dbReference type="EMBL" id="JAMQAW010000066">
    <property type="protein sequence ID" value="MCM2393262.1"/>
    <property type="molecule type" value="Genomic_DNA"/>
</dbReference>
<dbReference type="Pfam" id="PF01471">
    <property type="entry name" value="PG_binding_1"/>
    <property type="match status" value="1"/>
</dbReference>
<protein>
    <submittedName>
        <fullName evidence="4">Peptidoglycan-binding protein</fullName>
    </submittedName>
</protein>
<proteinExistence type="predicted"/>
<reference evidence="4" key="1">
    <citation type="submission" date="2022-06" db="EMBL/GenBank/DDBJ databases">
        <title>Genome public.</title>
        <authorList>
            <person name="Sun Q."/>
        </authorList>
    </citation>
    <scope>NUCLEOTIDE SEQUENCE</scope>
    <source>
        <strain evidence="4">CWNU-1</strain>
    </source>
</reference>
<dbReference type="RefSeq" id="WP_250923564.1">
    <property type="nucleotide sequence ID" value="NZ_JAMQAW010000066.1"/>
</dbReference>
<evidence type="ECO:0000313" key="5">
    <source>
        <dbReference type="Proteomes" id="UP001431429"/>
    </source>
</evidence>
<dbReference type="Gene3D" id="3.60.21.70">
    <property type="entry name" value="PhoD-like phosphatase"/>
    <property type="match status" value="1"/>
</dbReference>
<gene>
    <name evidence="4" type="ORF">NBG84_34155</name>
</gene>
<dbReference type="Gene3D" id="1.10.101.10">
    <property type="entry name" value="PGBD-like superfamily/PGBD"/>
    <property type="match status" value="1"/>
</dbReference>
<dbReference type="PANTHER" id="PTHR37031">
    <property type="entry name" value="METALLOPHOSPHATASE BINDING DOMAIN PROTEIN"/>
    <property type="match status" value="1"/>
</dbReference>
<evidence type="ECO:0000259" key="3">
    <source>
        <dbReference type="Pfam" id="PF25077"/>
    </source>
</evidence>
<keyword evidence="5" id="KW-1185">Reference proteome</keyword>
<feature type="domain" description="DUF7800" evidence="3">
    <location>
        <begin position="8"/>
        <end position="91"/>
    </location>
</feature>
<dbReference type="Pfam" id="PF25077">
    <property type="entry name" value="DUF7800"/>
    <property type="match status" value="1"/>
</dbReference>
<evidence type="ECO:0000313" key="4">
    <source>
        <dbReference type="EMBL" id="MCM2393262.1"/>
    </source>
</evidence>